<evidence type="ECO:0000313" key="8">
    <source>
        <dbReference type="Proteomes" id="UP001359559"/>
    </source>
</evidence>
<comment type="cofactor">
    <cofactor evidence="1">
        <name>Mg(2+)</name>
        <dbReference type="ChEBI" id="CHEBI:18420"/>
    </cofactor>
</comment>
<evidence type="ECO:0000313" key="7">
    <source>
        <dbReference type="EMBL" id="KAK7272467.1"/>
    </source>
</evidence>
<dbReference type="SFLD" id="SFLDS00005">
    <property type="entry name" value="Isoprenoid_Synthase_Type_I"/>
    <property type="match status" value="1"/>
</dbReference>
<protein>
    <submittedName>
        <fullName evidence="7">Uncharacterized protein</fullName>
    </submittedName>
</protein>
<proteinExistence type="predicted"/>
<keyword evidence="8" id="KW-1185">Reference proteome</keyword>
<keyword evidence="3" id="KW-0460">Magnesium</keyword>
<evidence type="ECO:0000259" key="5">
    <source>
        <dbReference type="Pfam" id="PF01397"/>
    </source>
</evidence>
<dbReference type="InterPro" id="IPR034741">
    <property type="entry name" value="Terpene_cyclase-like_1_C"/>
</dbReference>
<gene>
    <name evidence="7" type="ORF">RJT34_29077</name>
</gene>
<evidence type="ECO:0000259" key="6">
    <source>
        <dbReference type="Pfam" id="PF03936"/>
    </source>
</evidence>
<organism evidence="7 8">
    <name type="scientific">Clitoria ternatea</name>
    <name type="common">Butterfly pea</name>
    <dbReference type="NCBI Taxonomy" id="43366"/>
    <lineage>
        <taxon>Eukaryota</taxon>
        <taxon>Viridiplantae</taxon>
        <taxon>Streptophyta</taxon>
        <taxon>Embryophyta</taxon>
        <taxon>Tracheophyta</taxon>
        <taxon>Spermatophyta</taxon>
        <taxon>Magnoliopsida</taxon>
        <taxon>eudicotyledons</taxon>
        <taxon>Gunneridae</taxon>
        <taxon>Pentapetalae</taxon>
        <taxon>rosids</taxon>
        <taxon>fabids</taxon>
        <taxon>Fabales</taxon>
        <taxon>Fabaceae</taxon>
        <taxon>Papilionoideae</taxon>
        <taxon>50 kb inversion clade</taxon>
        <taxon>NPAAA clade</taxon>
        <taxon>indigoferoid/millettioid clade</taxon>
        <taxon>Phaseoleae</taxon>
        <taxon>Clitoria</taxon>
    </lineage>
</organism>
<name>A0AAN9IAQ3_CLITE</name>
<dbReference type="Gene3D" id="1.50.10.130">
    <property type="entry name" value="Terpene synthase, N-terminal domain"/>
    <property type="match status" value="1"/>
</dbReference>
<dbReference type="Pfam" id="PF03936">
    <property type="entry name" value="Terpene_synth_C"/>
    <property type="match status" value="1"/>
</dbReference>
<feature type="domain" description="Terpene synthase N-terminal" evidence="5">
    <location>
        <begin position="22"/>
        <end position="201"/>
    </location>
</feature>
<dbReference type="Pfam" id="PF01397">
    <property type="entry name" value="Terpene_synth"/>
    <property type="match status" value="1"/>
</dbReference>
<evidence type="ECO:0000256" key="4">
    <source>
        <dbReference type="ARBA" id="ARBA00023239"/>
    </source>
</evidence>
<dbReference type="InterPro" id="IPR050148">
    <property type="entry name" value="Terpene_synthase-like"/>
</dbReference>
<dbReference type="PANTHER" id="PTHR31225:SF241">
    <property type="entry name" value="TERPENE SYNTHASE FAMILY, METAL-BINDING DOMAIN PROTEIN"/>
    <property type="match status" value="1"/>
</dbReference>
<dbReference type="CDD" id="cd00684">
    <property type="entry name" value="Terpene_cyclase_plant_C1"/>
    <property type="match status" value="1"/>
</dbReference>
<dbReference type="InterPro" id="IPR008949">
    <property type="entry name" value="Isoprenoid_synthase_dom_sf"/>
</dbReference>
<dbReference type="GO" id="GO:0000287">
    <property type="term" value="F:magnesium ion binding"/>
    <property type="evidence" value="ECO:0007669"/>
    <property type="project" value="InterPro"/>
</dbReference>
<evidence type="ECO:0000256" key="2">
    <source>
        <dbReference type="ARBA" id="ARBA00022723"/>
    </source>
</evidence>
<evidence type="ECO:0000256" key="1">
    <source>
        <dbReference type="ARBA" id="ARBA00001946"/>
    </source>
</evidence>
<dbReference type="EMBL" id="JAYKXN010000007">
    <property type="protein sequence ID" value="KAK7272467.1"/>
    <property type="molecule type" value="Genomic_DNA"/>
</dbReference>
<dbReference type="InterPro" id="IPR001906">
    <property type="entry name" value="Terpene_synth_N"/>
</dbReference>
<dbReference type="FunFam" id="1.10.600.10:FF:000007">
    <property type="entry name" value="Isoprene synthase, chloroplastic"/>
    <property type="match status" value="1"/>
</dbReference>
<evidence type="ECO:0000256" key="3">
    <source>
        <dbReference type="ARBA" id="ARBA00022842"/>
    </source>
</evidence>
<dbReference type="SFLD" id="SFLDG01019">
    <property type="entry name" value="Terpene_Cyclase_Like_1_C_Termi"/>
    <property type="match status" value="1"/>
</dbReference>
<dbReference type="Proteomes" id="UP001359559">
    <property type="component" value="Unassembled WGS sequence"/>
</dbReference>
<dbReference type="InterPro" id="IPR044814">
    <property type="entry name" value="Terpene_cyclase_plant_C1"/>
</dbReference>
<feature type="domain" description="Terpene synthase metal-binding" evidence="6">
    <location>
        <begin position="258"/>
        <end position="496"/>
    </location>
</feature>
<sequence length="552" mass="63641">MSMANGVCDDIRRPCVEFAPSIWGDTFLPFASNSSTEVNDNVKQQAEILKEDVKKMFQPPINQNIKQTLNFIDSIQRLGVSYHFQSEINQTLEQIYNNFTINNAIINEDNLDHHFLALLFRLLRQAGHHISSDVFKILKNEQGNFKEIPEKDVQGLCSLYEAANLRSQGDDILEEAYDLAYTRLNSLANNPSLAAQINYCLRRPHNKSISRSEARYHMTLHQQDPSHNQILLTFAKLDFNILQKLHQREIGIITKWWKNSDFVKKVPYARDRLVESYVWPLAMSCEPEHSIGRMFLGRVVGVIALLDDTYDAYGTVQELELFTEAIQRWDIRIVASLPQCMKVVFDAIVELCGDMELVTTHSGKSSFVVPHFKRAVCELLKAYMVEAQWCHEGYTPTYDEYKSNGVVTSTLPLFTTTLTCMVEFATEDVLNWISNYPIIIKAASVIGRFLDDMASHKFEQQRVHVASAVECCMKQYNISEEEAYIYIHKDVEDCWKVINEEYLKLNDLPKSLVDWIVNLARMCEVSYENYKDRFTNGELLKDYISSLLLDPI</sequence>
<dbReference type="InterPro" id="IPR008930">
    <property type="entry name" value="Terpenoid_cyclase/PrenylTrfase"/>
</dbReference>
<dbReference type="GO" id="GO:0016102">
    <property type="term" value="P:diterpenoid biosynthetic process"/>
    <property type="evidence" value="ECO:0007669"/>
    <property type="project" value="InterPro"/>
</dbReference>
<dbReference type="GO" id="GO:0010333">
    <property type="term" value="F:terpene synthase activity"/>
    <property type="evidence" value="ECO:0007669"/>
    <property type="project" value="InterPro"/>
</dbReference>
<comment type="caution">
    <text evidence="7">The sequence shown here is derived from an EMBL/GenBank/DDBJ whole genome shotgun (WGS) entry which is preliminary data.</text>
</comment>
<reference evidence="7 8" key="1">
    <citation type="submission" date="2024-01" db="EMBL/GenBank/DDBJ databases">
        <title>The genomes of 5 underutilized Papilionoideae crops provide insights into root nodulation and disease resistance.</title>
        <authorList>
            <person name="Yuan L."/>
        </authorList>
    </citation>
    <scope>NUCLEOTIDE SEQUENCE [LARGE SCALE GENOMIC DNA]</scope>
    <source>
        <strain evidence="7">LY-2023</strain>
        <tissue evidence="7">Leaf</tissue>
    </source>
</reference>
<dbReference type="AlphaFoldDB" id="A0AAN9IAQ3"/>
<dbReference type="InterPro" id="IPR036965">
    <property type="entry name" value="Terpene_synth_N_sf"/>
</dbReference>
<dbReference type="InterPro" id="IPR005630">
    <property type="entry name" value="Terpene_synthase_metal-bd"/>
</dbReference>
<keyword evidence="2" id="KW-0479">Metal-binding</keyword>
<dbReference type="Gene3D" id="1.10.600.10">
    <property type="entry name" value="Farnesyl Diphosphate Synthase"/>
    <property type="match status" value="1"/>
</dbReference>
<keyword evidence="4" id="KW-0456">Lyase</keyword>
<accession>A0AAN9IAQ3</accession>
<dbReference type="SUPFAM" id="SSF48576">
    <property type="entry name" value="Terpenoid synthases"/>
    <property type="match status" value="1"/>
</dbReference>
<dbReference type="SUPFAM" id="SSF48239">
    <property type="entry name" value="Terpenoid cyclases/Protein prenyltransferases"/>
    <property type="match status" value="1"/>
</dbReference>
<dbReference type="PANTHER" id="PTHR31225">
    <property type="entry name" value="OS04G0344100 PROTEIN-RELATED"/>
    <property type="match status" value="1"/>
</dbReference>